<dbReference type="Proteomes" id="UP001224890">
    <property type="component" value="Unassembled WGS sequence"/>
</dbReference>
<feature type="region of interest" description="Disordered" evidence="1">
    <location>
        <begin position="48"/>
        <end position="72"/>
    </location>
</feature>
<comment type="caution">
    <text evidence="2">The sequence shown here is derived from an EMBL/GenBank/DDBJ whole genome shotgun (WGS) entry which is preliminary data.</text>
</comment>
<accession>A0AAJ0AN51</accession>
<proteinExistence type="predicted"/>
<name>A0AAJ0AN51_9PEZI</name>
<reference evidence="2" key="1">
    <citation type="submission" date="2021-06" db="EMBL/GenBank/DDBJ databases">
        <title>Comparative genomics, transcriptomics and evolutionary studies reveal genomic signatures of adaptation to plant cell wall in hemibiotrophic fungi.</title>
        <authorList>
            <consortium name="DOE Joint Genome Institute"/>
            <person name="Baroncelli R."/>
            <person name="Diaz J.F."/>
            <person name="Benocci T."/>
            <person name="Peng M."/>
            <person name="Battaglia E."/>
            <person name="Haridas S."/>
            <person name="Andreopoulos W."/>
            <person name="Labutti K."/>
            <person name="Pangilinan J."/>
            <person name="Floch G.L."/>
            <person name="Makela M.R."/>
            <person name="Henrissat B."/>
            <person name="Grigoriev I.V."/>
            <person name="Crouch J.A."/>
            <person name="De Vries R.P."/>
            <person name="Sukno S.A."/>
            <person name="Thon M.R."/>
        </authorList>
    </citation>
    <scope>NUCLEOTIDE SEQUENCE</scope>
    <source>
        <strain evidence="2">CBS 193.32</strain>
    </source>
</reference>
<gene>
    <name evidence="2" type="ORF">BDP55DRAFT_103344</name>
</gene>
<organism evidence="2 3">
    <name type="scientific">Colletotrichum godetiae</name>
    <dbReference type="NCBI Taxonomy" id="1209918"/>
    <lineage>
        <taxon>Eukaryota</taxon>
        <taxon>Fungi</taxon>
        <taxon>Dikarya</taxon>
        <taxon>Ascomycota</taxon>
        <taxon>Pezizomycotina</taxon>
        <taxon>Sordariomycetes</taxon>
        <taxon>Hypocreomycetidae</taxon>
        <taxon>Glomerellales</taxon>
        <taxon>Glomerellaceae</taxon>
        <taxon>Colletotrichum</taxon>
        <taxon>Colletotrichum acutatum species complex</taxon>
    </lineage>
</organism>
<evidence type="ECO:0000256" key="1">
    <source>
        <dbReference type="SAM" id="MobiDB-lite"/>
    </source>
</evidence>
<dbReference type="AlphaFoldDB" id="A0AAJ0AN51"/>
<dbReference type="GeneID" id="85449844"/>
<evidence type="ECO:0000313" key="3">
    <source>
        <dbReference type="Proteomes" id="UP001224890"/>
    </source>
</evidence>
<sequence length="93" mass="10057">MVFGKVPPAADDESTVRTTLKPQLKHLKGRHTAPPTGANTKLLTPLLRKSHRPHPGTAPKHPIQRSSAASHMIMREAPGSVMRVGLLDVVKDS</sequence>
<protein>
    <submittedName>
        <fullName evidence="2">Uncharacterized protein</fullName>
    </submittedName>
</protein>
<dbReference type="EMBL" id="JAHMHR010000016">
    <property type="protein sequence ID" value="KAK1676950.1"/>
    <property type="molecule type" value="Genomic_DNA"/>
</dbReference>
<keyword evidence="3" id="KW-1185">Reference proteome</keyword>
<evidence type="ECO:0000313" key="2">
    <source>
        <dbReference type="EMBL" id="KAK1676950.1"/>
    </source>
</evidence>
<dbReference type="RefSeq" id="XP_060430953.1">
    <property type="nucleotide sequence ID" value="XM_060565318.1"/>
</dbReference>